<dbReference type="SUPFAM" id="SSF51621">
    <property type="entry name" value="Phosphoenolpyruvate/pyruvate domain"/>
    <property type="match status" value="1"/>
</dbReference>
<name>A0A6N0JE96_ACHDE</name>
<protein>
    <submittedName>
        <fullName evidence="1">Oxaloacetate decarboxylase</fullName>
    </submittedName>
</protein>
<proteinExistence type="predicted"/>
<evidence type="ECO:0000313" key="1">
    <source>
        <dbReference type="EMBL" id="QKQ45454.1"/>
    </source>
</evidence>
<dbReference type="PANTHER" id="PTHR42905">
    <property type="entry name" value="PHOSPHOENOLPYRUVATE CARBOXYLASE"/>
    <property type="match status" value="1"/>
</dbReference>
<accession>A0A6N0JE96</accession>
<dbReference type="EMBL" id="CP054569">
    <property type="protein sequence ID" value="QKQ45454.1"/>
    <property type="molecule type" value="Genomic_DNA"/>
</dbReference>
<sequence length="291" mass="31619">MEKSTKRILREKVALRNGLIVAGAFNAMSARIVADQGFEAVYLTGAGLTNMHYGAPDLGIIGLRDVADAAMRIREAVEDLPLIVDIDTGFGNAVNAWHTVRALERAGADAIQIEDQAFPKRCGHFAGKAVAPLSEMLDKIRAATDARQDPDFQIIARTDARAVEGFEAAIERAQKFAEAGADILFVEAMTSLEEIGRIPQLLKHPLLINIVVGGKTPTVSAQELGGMGYSLVLYANAALQGAVLGMQNALSALRRDGKLDEDPALLAPFNERQRLVRKPLYDELERRYAER</sequence>
<reference evidence="1 2" key="1">
    <citation type="submission" date="2020-05" db="EMBL/GenBank/DDBJ databases">
        <title>FDA dAtabase for Regulatory Grade micrObial Sequences (FDA-ARGOS): Supporting development and validation of Infectious Disease Dx tests.</title>
        <authorList>
            <person name="Sproer C."/>
            <person name="Gronow S."/>
            <person name="Severitt S."/>
            <person name="Schroder I."/>
            <person name="Tallon L."/>
            <person name="Sadzewicz L."/>
            <person name="Zhao X."/>
            <person name="Vavikolanu K."/>
            <person name="Mehta A."/>
            <person name="Aluvathingal J."/>
            <person name="Nadendla S."/>
            <person name="Myers T."/>
            <person name="Yan Y."/>
            <person name="Sichtig H."/>
        </authorList>
    </citation>
    <scope>NUCLEOTIDE SEQUENCE [LARGE SCALE GENOMIC DNA]</scope>
    <source>
        <strain evidence="1 2">FDAARGOS_787</strain>
    </source>
</reference>
<organism evidence="1 2">
    <name type="scientific">Achromobacter denitrificans</name>
    <name type="common">Alcaligenes denitrificans</name>
    <dbReference type="NCBI Taxonomy" id="32002"/>
    <lineage>
        <taxon>Bacteria</taxon>
        <taxon>Pseudomonadati</taxon>
        <taxon>Pseudomonadota</taxon>
        <taxon>Betaproteobacteria</taxon>
        <taxon>Burkholderiales</taxon>
        <taxon>Alcaligenaceae</taxon>
        <taxon>Achromobacter</taxon>
    </lineage>
</organism>
<dbReference type="InterPro" id="IPR040442">
    <property type="entry name" value="Pyrv_kinase-like_dom_sf"/>
</dbReference>
<evidence type="ECO:0000313" key="2">
    <source>
        <dbReference type="Proteomes" id="UP000509782"/>
    </source>
</evidence>
<dbReference type="Proteomes" id="UP000509782">
    <property type="component" value="Chromosome"/>
</dbReference>
<dbReference type="CDD" id="cd00377">
    <property type="entry name" value="ICL_PEPM"/>
    <property type="match status" value="1"/>
</dbReference>
<dbReference type="InterPro" id="IPR015813">
    <property type="entry name" value="Pyrv/PenolPyrv_kinase-like_dom"/>
</dbReference>
<dbReference type="RefSeq" id="WP_123786746.1">
    <property type="nucleotide sequence ID" value="NZ_CP054569.1"/>
</dbReference>
<dbReference type="AlphaFoldDB" id="A0A6N0JE96"/>
<dbReference type="GO" id="GO:0016833">
    <property type="term" value="F:oxo-acid-lyase activity"/>
    <property type="evidence" value="ECO:0007669"/>
    <property type="project" value="UniProtKB-ARBA"/>
</dbReference>
<dbReference type="PANTHER" id="PTHR42905:SF5">
    <property type="entry name" value="CARBOXYVINYL-CARBOXYPHOSPHONATE PHOSPHORYLMUTASE, CHLOROPLASTIC"/>
    <property type="match status" value="1"/>
</dbReference>
<dbReference type="Pfam" id="PF13714">
    <property type="entry name" value="PEP_mutase"/>
    <property type="match status" value="1"/>
</dbReference>
<dbReference type="Gene3D" id="3.20.20.60">
    <property type="entry name" value="Phosphoenolpyruvate-binding domains"/>
    <property type="match status" value="1"/>
</dbReference>
<gene>
    <name evidence="1" type="ORF">FOC81_01470</name>
</gene>
<dbReference type="InterPro" id="IPR039556">
    <property type="entry name" value="ICL/PEPM"/>
</dbReference>